<organism evidence="1 2">
    <name type="scientific">Boeremia exigua</name>
    <dbReference type="NCBI Taxonomy" id="749465"/>
    <lineage>
        <taxon>Eukaryota</taxon>
        <taxon>Fungi</taxon>
        <taxon>Dikarya</taxon>
        <taxon>Ascomycota</taxon>
        <taxon>Pezizomycotina</taxon>
        <taxon>Dothideomycetes</taxon>
        <taxon>Pleosporomycetidae</taxon>
        <taxon>Pleosporales</taxon>
        <taxon>Pleosporineae</taxon>
        <taxon>Didymellaceae</taxon>
        <taxon>Boeremia</taxon>
    </lineage>
</organism>
<dbReference type="Proteomes" id="UP001153331">
    <property type="component" value="Unassembled WGS sequence"/>
</dbReference>
<accession>A0ACC2I4D0</accession>
<dbReference type="EMBL" id="JAPHNI010000522">
    <property type="protein sequence ID" value="KAJ8110226.1"/>
    <property type="molecule type" value="Genomic_DNA"/>
</dbReference>
<evidence type="ECO:0000313" key="2">
    <source>
        <dbReference type="Proteomes" id="UP001153331"/>
    </source>
</evidence>
<comment type="caution">
    <text evidence="1">The sequence shown here is derived from an EMBL/GenBank/DDBJ whole genome shotgun (WGS) entry which is preliminary data.</text>
</comment>
<sequence length="300" mass="33439">MTESLTKTLFEEIVQSDLFTFYVGDNKTPFTVHTKAVAATSRVFDSLLNGGMSEAQSRSAELENVDPATFVRFLEYAYRHDYTDPFCVQDLPSNENGVKDPGVFVVPPTQQATQVPPVATSNWANSRSAPSAFGALPSVKKPERQSKNPVGSRAAFNRREYANPSQISLPPRADNDARPLSPSLSFAPLFLAHARLYTLADMRMVDPLKELALYKLHKTLVRFELHPERLGDVVELARYAYEHGEDRSGDGKVDALRDMVVNYIACEMKVLGKHPGFRNLMDSGGEFAGDFWNIVSQELF</sequence>
<gene>
    <name evidence="1" type="ORF">OPT61_g6874</name>
</gene>
<evidence type="ECO:0000313" key="1">
    <source>
        <dbReference type="EMBL" id="KAJ8110226.1"/>
    </source>
</evidence>
<name>A0ACC2I4D0_9PLEO</name>
<proteinExistence type="predicted"/>
<reference evidence="1" key="1">
    <citation type="submission" date="2022-11" db="EMBL/GenBank/DDBJ databases">
        <title>Genome Sequence of Boeremia exigua.</title>
        <authorList>
            <person name="Buettner E."/>
        </authorList>
    </citation>
    <scope>NUCLEOTIDE SEQUENCE</scope>
    <source>
        <strain evidence="1">CU02</strain>
    </source>
</reference>
<keyword evidence="2" id="KW-1185">Reference proteome</keyword>
<protein>
    <submittedName>
        <fullName evidence="1">Uncharacterized protein</fullName>
    </submittedName>
</protein>